<feature type="domain" description="Microtubule-associated protein 1B/S N-terminal" evidence="2">
    <location>
        <begin position="27"/>
        <end position="207"/>
    </location>
</feature>
<dbReference type="PANTHER" id="PTHR13843:SF12">
    <property type="entry name" value="ATPASE F1_V1_A1 COMPLEX ALPHA_BETA SUBUNIT NUCLEOTIDE-BINDING DOMAIN-CONTAINING PROTEIN"/>
    <property type="match status" value="1"/>
</dbReference>
<evidence type="ECO:0000313" key="5">
    <source>
        <dbReference type="RefSeq" id="XP_006815201.1"/>
    </source>
</evidence>
<feature type="compositionally biased region" description="Polar residues" evidence="1">
    <location>
        <begin position="926"/>
        <end position="935"/>
    </location>
</feature>
<feature type="compositionally biased region" description="Basic and acidic residues" evidence="1">
    <location>
        <begin position="1797"/>
        <end position="1832"/>
    </location>
</feature>
<evidence type="ECO:0000313" key="4">
    <source>
        <dbReference type="Proteomes" id="UP000694865"/>
    </source>
</evidence>
<keyword evidence="4" id="KW-1185">Reference proteome</keyword>
<feature type="compositionally biased region" description="Polar residues" evidence="1">
    <location>
        <begin position="1785"/>
        <end position="1796"/>
    </location>
</feature>
<accession>A0ABM0M5B0</accession>
<evidence type="ECO:0000259" key="2">
    <source>
        <dbReference type="Pfam" id="PF23415"/>
    </source>
</evidence>
<dbReference type="Pfam" id="PF23415">
    <property type="entry name" value="MAPB1_N"/>
    <property type="match status" value="1"/>
</dbReference>
<feature type="compositionally biased region" description="Basic and acidic residues" evidence="1">
    <location>
        <begin position="1841"/>
        <end position="1855"/>
    </location>
</feature>
<feature type="region of interest" description="Disordered" evidence="1">
    <location>
        <begin position="495"/>
        <end position="531"/>
    </location>
</feature>
<dbReference type="InterPro" id="IPR026074">
    <property type="entry name" value="MAP1"/>
</dbReference>
<feature type="compositionally biased region" description="Polar residues" evidence="1">
    <location>
        <begin position="1576"/>
        <end position="1585"/>
    </location>
</feature>
<dbReference type="Pfam" id="PF25281">
    <property type="entry name" value="MBL_MAP1B"/>
    <property type="match status" value="1"/>
</dbReference>
<feature type="compositionally biased region" description="Low complexity" evidence="1">
    <location>
        <begin position="1689"/>
        <end position="1708"/>
    </location>
</feature>
<feature type="compositionally biased region" description="Basic and acidic residues" evidence="1">
    <location>
        <begin position="1723"/>
        <end position="1735"/>
    </location>
</feature>
<dbReference type="InterPro" id="IPR056617">
    <property type="entry name" value="MAP1B/S_N"/>
</dbReference>
<feature type="compositionally biased region" description="Basic and acidic residues" evidence="1">
    <location>
        <begin position="1744"/>
        <end position="1768"/>
    </location>
</feature>
<feature type="compositionally biased region" description="Low complexity" evidence="1">
    <location>
        <begin position="1667"/>
        <end position="1681"/>
    </location>
</feature>
<evidence type="ECO:0000256" key="1">
    <source>
        <dbReference type="SAM" id="MobiDB-lite"/>
    </source>
</evidence>
<evidence type="ECO:0000259" key="3">
    <source>
        <dbReference type="Pfam" id="PF25281"/>
    </source>
</evidence>
<feature type="compositionally biased region" description="Low complexity" evidence="1">
    <location>
        <begin position="1258"/>
        <end position="1271"/>
    </location>
</feature>
<feature type="region of interest" description="Disordered" evidence="1">
    <location>
        <begin position="1004"/>
        <end position="1024"/>
    </location>
</feature>
<dbReference type="InterPro" id="IPR057480">
    <property type="entry name" value="MAP1A/B/S-like_MBL"/>
</dbReference>
<gene>
    <name evidence="5" type="primary">LOC100370950</name>
</gene>
<name>A0ABM0M5B0_SACKO</name>
<sequence length="2000" mass="215875">MANAVVDGAPEFSTISGGFSDSITHYLLILIGEPVAQNYVQPILDAVSNGLKAWDVDAEECKLDEELKTLGQADVTAGSSGQKSFFHCGDKFGAVVLINPTVSAVKTEIGSLLSHSAQYKHLLFGGHSLEGGGDWVYQDDSFSLHDCGDIFKSLPTGAKTKLSLSGCHWSIVSMDKLGFLKKYDLSVNPQDVKNNLEGVDDLVNVLADLVVVESPFDLLEPPTIGVGVKCKITKPTVLLFPAGKGDCAFFAVNDFSMFVGGGYTHKSCFWKFAKHLHRVDAILLSSLHPESLLGINSLLRRKLAERALEEPEKGSEEYEDWQQKVNSPEVGVVYLNAPESTKCSDSLIMKLSSLGSQTMKLFKELDITPNQCYQANPRAMDPITLYQKVGIGKLDMYVLSPFKDSKELKDYMSQFQSGKKFSTGKTGVKSNGKEFELALPNIASVCALIVWQPYNPTEPTVRVLFPGNAPQSKLFDGLDKCKNLAFLQKFETAQKPKVKKMPKANTNGPTDPKLHKLKKETDSSQINSAASSEQAACTDGVHCNTPPPELADGPCTDGIHCNTPPPELADGPCTDGIHCNTPPPELADGPCTDGIHCNTPPPELADGPCTDGIHCNTPPPELADGPCTDGIHCNTPPPELADGPCTDGIHCNTPPPELADGPCTDGIHCNTPPPELFDSSCTDGIHCNTPPPELADGPCTDGIHCNTPPPELFDGPCTDGIHCNTPPPELCDRPCTDGIHCNTPPPELFDGPCTDGIHCNTPPPELFDGPCTDGIHCNTPPPELFDGPCTDGIHCNTPPQEESDDECGDGIHCDTPPPEGEFGEGEAVGNEDDPPPADISHEYQFKDSFPSGDISLVDKGGASPVAEFDPFGPPSDEQCSTKEEMLQPDHVEQQHAVLPETDTHPDGYHGVVTPSDDVDFLDKELSSPSAGTFPSENLCMYDEQAEEAPEATENDYASDEAQMEQEVTEEMAEVGVDCLKHESSFEETQVPGDVDLTEILGEPTFDDLEEIPHGTTSNGQHTLDMSEEISSKIVTVTETSVSEVVTTESVAAKVVFEESTSEEIHVEESFDDPPLSKESPTAVTFDDEPFLAEETQSKIVIGDEPIAPEVVSVESSSHDAPSTEDIPLQETSDESNPFADVSAGATFDEPQPSEEVPVEASFDKPSQAEYVSEETTFSEPLPSAEETAFDEPSPIEEVPTEATFEESPTSEDIPAEATFEESLPSEEISAEATFDEPPPSEVPAEATFDEPLPSSADFPSETTFEEPSPSEAIPKEATFDEQPPSEDILAEATFDEPPPPSEFDEQPPSEEIPVEATFDEQPPSEEIPVEATFDEQPPSEEIPAEATFDEQPPSEEIPAEATFDEQQQPPSEEIPAEATFDEQPPSEEISAEATFDQSPSSEEIPAEATFDEQPPSEISAEATFDEPPPSEEIPAEATFDEPPSEEIPAEAYPSEDTPAEATFDEPMPPSEEIAAEATFNEPPTEKIPAEATFAEAPPSNEIPAEPTFEEPSPSEEIPPKVTCDAEPTPEASIEEPSSQYEIPPVKFDEAPAPSVGLTPEVTEESFPPESSDELSNDTSEASQASVKAGETPMSNSEMDETAFHPLPEQLKAMAEEMNLNIKESSTVEEQESSVGVPSQKELPTPPSEDRLVSDESVTVPAETAPIVASPSEPVVAAPPVATEKKKTAAKNAKTSKGVSKKTTTTTVKKTSERRSPSPRKTATKSDERVNSDLSKKKGPAKSNVLKDKKSDQGKTPKKEVATAKEKRTTSVTTTVKSERKPRNGSPKQPLNGSSKKSSTEKKLDTTKSRKAPEKRPISSPREPPKKTSDSSKRPASAPGARKADPTKKKPLENKRPTSGTRGAKSDGKTSSAGSSKSVPATGPPVYVDLVYVPNHASKENTNVEFFRRIRAKYYVVSANDKGRHQPNMGVLDALLEGKLRWEEPEQDVIIIPTYPTTTLREWQIKNRNELLDNHIMVSQPASDSVVQMKDESFNMYKVEF</sequence>
<proteinExistence type="predicted"/>
<feature type="compositionally biased region" description="Acidic residues" evidence="1">
    <location>
        <begin position="943"/>
        <end position="971"/>
    </location>
</feature>
<organism evidence="4 5">
    <name type="scientific">Saccoglossus kowalevskii</name>
    <name type="common">Acorn worm</name>
    <dbReference type="NCBI Taxonomy" id="10224"/>
    <lineage>
        <taxon>Eukaryota</taxon>
        <taxon>Metazoa</taxon>
        <taxon>Hemichordata</taxon>
        <taxon>Enteropneusta</taxon>
        <taxon>Harrimaniidae</taxon>
        <taxon>Saccoglossus</taxon>
    </lineage>
</organism>
<dbReference type="GeneID" id="100370950"/>
<feature type="domain" description="Microtubule-associated protein 1A/B/S-like MBL-like" evidence="3">
    <location>
        <begin position="214"/>
        <end position="494"/>
    </location>
</feature>
<feature type="region of interest" description="Disordered" evidence="1">
    <location>
        <begin position="921"/>
        <end position="971"/>
    </location>
</feature>
<feature type="compositionally biased region" description="Low complexity" evidence="1">
    <location>
        <begin position="1503"/>
        <end position="1515"/>
    </location>
</feature>
<feature type="region of interest" description="Disordered" evidence="1">
    <location>
        <begin position="1059"/>
        <end position="1884"/>
    </location>
</feature>
<reference evidence="5" key="1">
    <citation type="submission" date="2025-08" db="UniProtKB">
        <authorList>
            <consortium name="RefSeq"/>
        </authorList>
    </citation>
    <scope>IDENTIFICATION</scope>
    <source>
        <tissue evidence="5">Testes</tissue>
    </source>
</reference>
<feature type="compositionally biased region" description="Polar residues" evidence="1">
    <location>
        <begin position="1014"/>
        <end position="1023"/>
    </location>
</feature>
<dbReference type="PANTHER" id="PTHR13843">
    <property type="entry name" value="MICROTUBULE-ASSOCIATED PROTEIN"/>
    <property type="match status" value="1"/>
</dbReference>
<feature type="region of interest" description="Disordered" evidence="1">
    <location>
        <begin position="861"/>
        <end position="881"/>
    </location>
</feature>
<protein>
    <submittedName>
        <fullName evidence="5">Microtubule-associated protein 1B-like</fullName>
    </submittedName>
</protein>
<feature type="compositionally biased region" description="Acidic residues" evidence="1">
    <location>
        <begin position="1438"/>
        <end position="1448"/>
    </location>
</feature>
<dbReference type="RefSeq" id="XP_006815201.1">
    <property type="nucleotide sequence ID" value="XM_006815138.1"/>
</dbReference>
<feature type="compositionally biased region" description="Polar residues" evidence="1">
    <location>
        <begin position="1868"/>
        <end position="1878"/>
    </location>
</feature>
<dbReference type="Proteomes" id="UP000694865">
    <property type="component" value="Unplaced"/>
</dbReference>